<dbReference type="AlphaFoldDB" id="A0A3N0ERX8"/>
<dbReference type="InterPro" id="IPR013249">
    <property type="entry name" value="RNA_pol_sigma70_r4_t2"/>
</dbReference>
<dbReference type="GO" id="GO:0006352">
    <property type="term" value="P:DNA-templated transcription initiation"/>
    <property type="evidence" value="ECO:0007669"/>
    <property type="project" value="InterPro"/>
</dbReference>
<dbReference type="SUPFAM" id="SSF88659">
    <property type="entry name" value="Sigma3 and sigma4 domains of RNA polymerase sigma factors"/>
    <property type="match status" value="1"/>
</dbReference>
<accession>A0A3N0ERX8</accession>
<dbReference type="PANTHER" id="PTHR43133">
    <property type="entry name" value="RNA POLYMERASE ECF-TYPE SIGMA FACTO"/>
    <property type="match status" value="1"/>
</dbReference>
<dbReference type="Gene3D" id="1.10.10.10">
    <property type="entry name" value="Winged helix-like DNA-binding domain superfamily/Winged helix DNA-binding domain"/>
    <property type="match status" value="1"/>
</dbReference>
<evidence type="ECO:0000256" key="4">
    <source>
        <dbReference type="ARBA" id="ARBA00023163"/>
    </source>
</evidence>
<dbReference type="InterPro" id="IPR013325">
    <property type="entry name" value="RNA_pol_sigma_r2"/>
</dbReference>
<dbReference type="InterPro" id="IPR013324">
    <property type="entry name" value="RNA_pol_sigma_r3/r4-like"/>
</dbReference>
<proteinExistence type="inferred from homology"/>
<dbReference type="GO" id="GO:0016987">
    <property type="term" value="F:sigma factor activity"/>
    <property type="evidence" value="ECO:0007669"/>
    <property type="project" value="UniProtKB-KW"/>
</dbReference>
<dbReference type="InterPro" id="IPR007627">
    <property type="entry name" value="RNA_pol_sigma70_r2"/>
</dbReference>
<organism evidence="7 8">
    <name type="scientific">Sinomicrobium pectinilyticum</name>
    <dbReference type="NCBI Taxonomy" id="1084421"/>
    <lineage>
        <taxon>Bacteria</taxon>
        <taxon>Pseudomonadati</taxon>
        <taxon>Bacteroidota</taxon>
        <taxon>Flavobacteriia</taxon>
        <taxon>Flavobacteriales</taxon>
        <taxon>Flavobacteriaceae</taxon>
        <taxon>Sinomicrobium</taxon>
    </lineage>
</organism>
<evidence type="ECO:0000259" key="5">
    <source>
        <dbReference type="Pfam" id="PF04542"/>
    </source>
</evidence>
<comment type="similarity">
    <text evidence="1">Belongs to the sigma-70 factor family. ECF subfamily.</text>
</comment>
<dbReference type="Pfam" id="PF04542">
    <property type="entry name" value="Sigma70_r2"/>
    <property type="match status" value="1"/>
</dbReference>
<dbReference type="InterPro" id="IPR014284">
    <property type="entry name" value="RNA_pol_sigma-70_dom"/>
</dbReference>
<dbReference type="GO" id="GO:0003677">
    <property type="term" value="F:DNA binding"/>
    <property type="evidence" value="ECO:0007669"/>
    <property type="project" value="InterPro"/>
</dbReference>
<dbReference type="RefSeq" id="WP_123214995.1">
    <property type="nucleotide sequence ID" value="NZ_RJTM01000029.1"/>
</dbReference>
<feature type="domain" description="RNA polymerase sigma-70 region 2" evidence="5">
    <location>
        <begin position="24"/>
        <end position="91"/>
    </location>
</feature>
<keyword evidence="4" id="KW-0804">Transcription</keyword>
<evidence type="ECO:0000313" key="8">
    <source>
        <dbReference type="Proteomes" id="UP000267469"/>
    </source>
</evidence>
<name>A0A3N0ERX8_SINP1</name>
<evidence type="ECO:0000313" key="7">
    <source>
        <dbReference type="EMBL" id="RNL90616.1"/>
    </source>
</evidence>
<gene>
    <name evidence="7" type="ORF">ED312_05420</name>
</gene>
<dbReference type="Pfam" id="PF08281">
    <property type="entry name" value="Sigma70_r4_2"/>
    <property type="match status" value="1"/>
</dbReference>
<comment type="caution">
    <text evidence="7">The sequence shown here is derived from an EMBL/GenBank/DDBJ whole genome shotgun (WGS) entry which is preliminary data.</text>
</comment>
<keyword evidence="8" id="KW-1185">Reference proteome</keyword>
<keyword evidence="2" id="KW-0805">Transcription regulation</keyword>
<sequence>MANHKDDYYIRQVIVGNANAFAPLVERHKDMVFSLAVKMLKNREEAEEVAQDVFITCYRSLSGFRGKSKFSTWLYKITYNKCLDVLKVKGRSWGWSESVKGAEQQEETLNALQQIAENDRNEAIRQAVRLLPEEEQILVWMYYFDELTVKEIAKVVNLSETNVKVKLFRSRKSLYRILENNSVIRE</sequence>
<dbReference type="InterPro" id="IPR039425">
    <property type="entry name" value="RNA_pol_sigma-70-like"/>
</dbReference>
<protein>
    <submittedName>
        <fullName evidence="7">Sigma-70 family RNA polymerase sigma factor</fullName>
    </submittedName>
</protein>
<evidence type="ECO:0000256" key="2">
    <source>
        <dbReference type="ARBA" id="ARBA00023015"/>
    </source>
</evidence>
<dbReference type="Gene3D" id="1.10.1740.10">
    <property type="match status" value="1"/>
</dbReference>
<dbReference type="InterPro" id="IPR036388">
    <property type="entry name" value="WH-like_DNA-bd_sf"/>
</dbReference>
<dbReference type="EMBL" id="RJTM01000029">
    <property type="protein sequence ID" value="RNL90616.1"/>
    <property type="molecule type" value="Genomic_DNA"/>
</dbReference>
<dbReference type="PANTHER" id="PTHR43133:SF51">
    <property type="entry name" value="RNA POLYMERASE SIGMA FACTOR"/>
    <property type="match status" value="1"/>
</dbReference>
<dbReference type="Proteomes" id="UP000267469">
    <property type="component" value="Unassembled WGS sequence"/>
</dbReference>
<evidence type="ECO:0000256" key="1">
    <source>
        <dbReference type="ARBA" id="ARBA00010641"/>
    </source>
</evidence>
<dbReference type="NCBIfam" id="TIGR02937">
    <property type="entry name" value="sigma70-ECF"/>
    <property type="match status" value="1"/>
</dbReference>
<reference evidence="7 8" key="1">
    <citation type="submission" date="2018-10" db="EMBL/GenBank/DDBJ databases">
        <title>Sinomicrobium pectinilyticum sp. nov., a pectinase-producing bacterium isolated from alkaline and saline soil, and emended description of the genus Sinomicrobium.</title>
        <authorList>
            <person name="Cheng B."/>
            <person name="Li C."/>
            <person name="Lai Q."/>
            <person name="Du M."/>
            <person name="Shao Z."/>
            <person name="Xu P."/>
            <person name="Yang C."/>
        </authorList>
    </citation>
    <scope>NUCLEOTIDE SEQUENCE [LARGE SCALE GENOMIC DNA]</scope>
    <source>
        <strain evidence="7 8">5DNS001</strain>
    </source>
</reference>
<keyword evidence="3" id="KW-0731">Sigma factor</keyword>
<evidence type="ECO:0000259" key="6">
    <source>
        <dbReference type="Pfam" id="PF08281"/>
    </source>
</evidence>
<dbReference type="CDD" id="cd06171">
    <property type="entry name" value="Sigma70_r4"/>
    <property type="match status" value="1"/>
</dbReference>
<feature type="domain" description="RNA polymerase sigma factor 70 region 4 type 2" evidence="6">
    <location>
        <begin position="122"/>
        <end position="174"/>
    </location>
</feature>
<dbReference type="OrthoDB" id="1027298at2"/>
<evidence type="ECO:0000256" key="3">
    <source>
        <dbReference type="ARBA" id="ARBA00023082"/>
    </source>
</evidence>
<dbReference type="SUPFAM" id="SSF88946">
    <property type="entry name" value="Sigma2 domain of RNA polymerase sigma factors"/>
    <property type="match status" value="1"/>
</dbReference>